<reference evidence="9" key="2">
    <citation type="submission" date="2021-04" db="EMBL/GenBank/DDBJ databases">
        <authorList>
            <person name="Gilroy R."/>
        </authorList>
    </citation>
    <scope>NUCLEOTIDE SEQUENCE</scope>
    <source>
        <strain evidence="9">ChiHjej12B11-16260</strain>
    </source>
</reference>
<keyword evidence="4 8" id="KW-1133">Transmembrane helix</keyword>
<keyword evidence="5 8" id="KW-0406">Ion transport</keyword>
<feature type="transmembrane region" description="Helical" evidence="8">
    <location>
        <begin position="106"/>
        <end position="126"/>
    </location>
</feature>
<keyword evidence="3 8" id="KW-0812">Transmembrane</keyword>
<feature type="transmembrane region" description="Helical" evidence="8">
    <location>
        <begin position="39"/>
        <end position="58"/>
    </location>
</feature>
<sequence length="186" mass="20307">MSLFSLIILAIGLCMDSFAISLSSGVLMRPFTWQRIGKFSLFMALFQGAMPVIGWLLGLGFRNYIDTYDHWIALGLLVFLGGRMIYEGLQHKEECSFDPCATRTVICLALATSIDALAVGISLSFLRVDMLLSATVIALTTLLFSVGGLFIGHYIGSKLQKYAEIVGGVILIAIGIKICVEHIFFA</sequence>
<dbReference type="InterPro" id="IPR022929">
    <property type="entry name" value="Put_MntP"/>
</dbReference>
<dbReference type="EMBL" id="DXFB01000103">
    <property type="protein sequence ID" value="HIX45325.1"/>
    <property type="molecule type" value="Genomic_DNA"/>
</dbReference>
<feature type="transmembrane region" description="Helical" evidence="8">
    <location>
        <begin position="6"/>
        <end position="27"/>
    </location>
</feature>
<comment type="function">
    <text evidence="8">Probably functions as a manganese efflux pump.</text>
</comment>
<reference evidence="9" key="1">
    <citation type="journal article" date="2021" name="PeerJ">
        <title>Extensive microbial diversity within the chicken gut microbiome revealed by metagenomics and culture.</title>
        <authorList>
            <person name="Gilroy R."/>
            <person name="Ravi A."/>
            <person name="Getino M."/>
            <person name="Pursley I."/>
            <person name="Horton D.L."/>
            <person name="Alikhan N.F."/>
            <person name="Baker D."/>
            <person name="Gharbi K."/>
            <person name="Hall N."/>
            <person name="Watson M."/>
            <person name="Adriaenssens E.M."/>
            <person name="Foster-Nyarko E."/>
            <person name="Jarju S."/>
            <person name="Secka A."/>
            <person name="Antonio M."/>
            <person name="Oren A."/>
            <person name="Chaudhuri R.R."/>
            <person name="La Ragione R."/>
            <person name="Hildebrand F."/>
            <person name="Pallen M.J."/>
        </authorList>
    </citation>
    <scope>NUCLEOTIDE SEQUENCE</scope>
    <source>
        <strain evidence="9">ChiHjej12B11-16260</strain>
    </source>
</reference>
<dbReference type="PANTHER" id="PTHR35529">
    <property type="entry name" value="MANGANESE EFFLUX PUMP MNTP-RELATED"/>
    <property type="match status" value="1"/>
</dbReference>
<keyword evidence="7 8" id="KW-0464">Manganese</keyword>
<feature type="transmembrane region" description="Helical" evidence="8">
    <location>
        <begin position="162"/>
        <end position="185"/>
    </location>
</feature>
<feature type="transmembrane region" description="Helical" evidence="8">
    <location>
        <begin position="70"/>
        <end position="86"/>
    </location>
</feature>
<dbReference type="Proteomes" id="UP000824246">
    <property type="component" value="Unassembled WGS sequence"/>
</dbReference>
<keyword evidence="6 8" id="KW-0472">Membrane</keyword>
<dbReference type="GO" id="GO:0005384">
    <property type="term" value="F:manganese ion transmembrane transporter activity"/>
    <property type="evidence" value="ECO:0007669"/>
    <property type="project" value="UniProtKB-UniRule"/>
</dbReference>
<evidence type="ECO:0000256" key="3">
    <source>
        <dbReference type="ARBA" id="ARBA00022692"/>
    </source>
</evidence>
<dbReference type="PANTHER" id="PTHR35529:SF1">
    <property type="entry name" value="MANGANESE EFFLUX PUMP MNTP-RELATED"/>
    <property type="match status" value="1"/>
</dbReference>
<evidence type="ECO:0000256" key="1">
    <source>
        <dbReference type="ARBA" id="ARBA00022448"/>
    </source>
</evidence>
<keyword evidence="2 8" id="KW-1003">Cell membrane</keyword>
<comment type="similarity">
    <text evidence="8">Belongs to the MntP (TC 9.B.29) family.</text>
</comment>
<comment type="caution">
    <text evidence="9">The sequence shown here is derived from an EMBL/GenBank/DDBJ whole genome shotgun (WGS) entry which is preliminary data.</text>
</comment>
<proteinExistence type="inferred from homology"/>
<gene>
    <name evidence="8" type="primary">mntP</name>
    <name evidence="9" type="ORF">H9982_03805</name>
</gene>
<dbReference type="InterPro" id="IPR003810">
    <property type="entry name" value="Mntp/YtaF"/>
</dbReference>
<evidence type="ECO:0000256" key="2">
    <source>
        <dbReference type="ARBA" id="ARBA00022475"/>
    </source>
</evidence>
<evidence type="ECO:0000256" key="5">
    <source>
        <dbReference type="ARBA" id="ARBA00023065"/>
    </source>
</evidence>
<keyword evidence="1 8" id="KW-0813">Transport</keyword>
<evidence type="ECO:0000313" key="9">
    <source>
        <dbReference type="EMBL" id="HIX45325.1"/>
    </source>
</evidence>
<comment type="subcellular location">
    <subcellularLocation>
        <location evidence="8">Cell membrane</location>
        <topology evidence="8">Multi-pass membrane protein</topology>
    </subcellularLocation>
</comment>
<evidence type="ECO:0000256" key="7">
    <source>
        <dbReference type="ARBA" id="ARBA00023211"/>
    </source>
</evidence>
<protein>
    <recommendedName>
        <fullName evidence="8">Putative manganese efflux pump MntP</fullName>
    </recommendedName>
</protein>
<feature type="transmembrane region" description="Helical" evidence="8">
    <location>
        <begin position="132"/>
        <end position="155"/>
    </location>
</feature>
<accession>A0A9D2APP0</accession>
<evidence type="ECO:0000256" key="8">
    <source>
        <dbReference type="HAMAP-Rule" id="MF_01521"/>
    </source>
</evidence>
<dbReference type="Pfam" id="PF02659">
    <property type="entry name" value="Mntp"/>
    <property type="match status" value="1"/>
</dbReference>
<dbReference type="GO" id="GO:0005886">
    <property type="term" value="C:plasma membrane"/>
    <property type="evidence" value="ECO:0007669"/>
    <property type="project" value="UniProtKB-SubCell"/>
</dbReference>
<evidence type="ECO:0000256" key="4">
    <source>
        <dbReference type="ARBA" id="ARBA00022989"/>
    </source>
</evidence>
<name>A0A9D2APP0_9BACT</name>
<dbReference type="HAMAP" id="MF_01521">
    <property type="entry name" value="MntP_pump"/>
    <property type="match status" value="1"/>
</dbReference>
<evidence type="ECO:0000256" key="6">
    <source>
        <dbReference type="ARBA" id="ARBA00023136"/>
    </source>
</evidence>
<organism evidence="9 10">
    <name type="scientific">Candidatus Barnesiella excrementipullorum</name>
    <dbReference type="NCBI Taxonomy" id="2838479"/>
    <lineage>
        <taxon>Bacteria</taxon>
        <taxon>Pseudomonadati</taxon>
        <taxon>Bacteroidota</taxon>
        <taxon>Bacteroidia</taxon>
        <taxon>Bacteroidales</taxon>
        <taxon>Barnesiellaceae</taxon>
        <taxon>Barnesiella</taxon>
    </lineage>
</organism>
<evidence type="ECO:0000313" key="10">
    <source>
        <dbReference type="Proteomes" id="UP000824246"/>
    </source>
</evidence>
<dbReference type="AlphaFoldDB" id="A0A9D2APP0"/>